<evidence type="ECO:0000259" key="1">
    <source>
        <dbReference type="Pfam" id="PF20275"/>
    </source>
</evidence>
<dbReference type="InterPro" id="IPR046919">
    <property type="entry name" value="ABC-3C_CTD10"/>
</dbReference>
<proteinExistence type="predicted"/>
<accession>A0A9E7ZZS4</accession>
<organism evidence="2">
    <name type="scientific">Bosea sp. NBC_00436</name>
    <dbReference type="NCBI Taxonomy" id="2969620"/>
    <lineage>
        <taxon>Bacteria</taxon>
        <taxon>Pseudomonadati</taxon>
        <taxon>Pseudomonadota</taxon>
        <taxon>Alphaproteobacteria</taxon>
        <taxon>Hyphomicrobiales</taxon>
        <taxon>Boseaceae</taxon>
        <taxon>Bosea</taxon>
    </lineage>
</organism>
<dbReference type="AlphaFoldDB" id="A0A9E7ZZS4"/>
<dbReference type="EMBL" id="CP102774">
    <property type="protein sequence ID" value="UZF88951.1"/>
    <property type="molecule type" value="Genomic_DNA"/>
</dbReference>
<feature type="domain" description="ABC-three component systems C-terminal" evidence="1">
    <location>
        <begin position="192"/>
        <end position="298"/>
    </location>
</feature>
<name>A0A9E7ZZS4_9HYPH</name>
<evidence type="ECO:0000313" key="2">
    <source>
        <dbReference type="EMBL" id="UZF88951.1"/>
    </source>
</evidence>
<protein>
    <recommendedName>
        <fullName evidence="1">ABC-three component systems C-terminal domain-containing protein</fullName>
    </recommendedName>
</protein>
<gene>
    <name evidence="2" type="ORF">NWE54_09280</name>
</gene>
<sequence>MSKRSWRPMMDLKLRSSDGKSFQDFFSEFFSRLYPDDFIRVRPHGNRGDGGVDGFRQSDGTVYQCYGAREGYVHRIDSVSDKMKADFETARISTRGMRRWLFTHNLTDVPRPLLDAYQEVLTAGRSHGIEVGMLGPQVFQELLKNLDEEDLEDLLGIRPYNLDEVERLPETVNLIIRRMIEQMDVAPPRDRRHGKPPVEKFDYNDIPPRWRNNLTLYLLHAPLVRDLLASFPDGATALIMPDFMRLRYVTRKAEGFDAGGILKLLHEELAGYVNEHDGRYEAAMAVLAAMFESCVIFEDKVAMAAEPMQ</sequence>
<dbReference type="Pfam" id="PF20275">
    <property type="entry name" value="CTD10"/>
    <property type="match status" value="1"/>
</dbReference>
<reference evidence="2" key="1">
    <citation type="submission" date="2022-08" db="EMBL/GenBank/DDBJ databases">
        <title>Complete Genome Sequences of 2 Bosea sp. soil isolates.</title>
        <authorList>
            <person name="Alvarez Arevalo M."/>
            <person name="Sterndorff E.B."/>
            <person name="Faurdal D."/>
            <person name="Joergensen T.S."/>
            <person name="Weber T."/>
        </authorList>
    </citation>
    <scope>NUCLEOTIDE SEQUENCE</scope>
    <source>
        <strain evidence="2">NBC_00436</strain>
    </source>
</reference>